<organism evidence="1 2">
    <name type="scientific">Trichinella zimbabwensis</name>
    <dbReference type="NCBI Taxonomy" id="268475"/>
    <lineage>
        <taxon>Eukaryota</taxon>
        <taxon>Metazoa</taxon>
        <taxon>Ecdysozoa</taxon>
        <taxon>Nematoda</taxon>
        <taxon>Enoplea</taxon>
        <taxon>Dorylaimia</taxon>
        <taxon>Trichinellida</taxon>
        <taxon>Trichinellidae</taxon>
        <taxon>Trichinella</taxon>
    </lineage>
</organism>
<evidence type="ECO:0000313" key="1">
    <source>
        <dbReference type="EMBL" id="KRY95299.1"/>
    </source>
</evidence>
<dbReference type="EMBL" id="JYDP01003948">
    <property type="protein sequence ID" value="KRY95299.1"/>
    <property type="molecule type" value="Genomic_DNA"/>
</dbReference>
<protein>
    <submittedName>
        <fullName evidence="1">Uncharacterized protein</fullName>
    </submittedName>
</protein>
<proteinExistence type="predicted"/>
<sequence length="32" mass="3890">MHTLRERENTLLTHTGDVENYCNMFLRVLLRN</sequence>
<comment type="caution">
    <text evidence="1">The sequence shown here is derived from an EMBL/GenBank/DDBJ whole genome shotgun (WGS) entry which is preliminary data.</text>
</comment>
<evidence type="ECO:0000313" key="2">
    <source>
        <dbReference type="Proteomes" id="UP000055024"/>
    </source>
</evidence>
<dbReference type="AlphaFoldDB" id="A0A0V1GCF2"/>
<accession>A0A0V1GCF2</accession>
<dbReference type="Proteomes" id="UP000055024">
    <property type="component" value="Unassembled WGS sequence"/>
</dbReference>
<reference evidence="1 2" key="1">
    <citation type="submission" date="2015-01" db="EMBL/GenBank/DDBJ databases">
        <title>Evolution of Trichinella species and genotypes.</title>
        <authorList>
            <person name="Korhonen P.K."/>
            <person name="Edoardo P."/>
            <person name="Giuseppe L.R."/>
            <person name="Gasser R.B."/>
        </authorList>
    </citation>
    <scope>NUCLEOTIDE SEQUENCE [LARGE SCALE GENOMIC DNA]</scope>
    <source>
        <strain evidence="1">ISS1029</strain>
    </source>
</reference>
<keyword evidence="2" id="KW-1185">Reference proteome</keyword>
<name>A0A0V1GCF2_9BILA</name>
<gene>
    <name evidence="1" type="ORF">T11_18400</name>
</gene>